<name>A0ABP7THL4_9FLAO</name>
<protein>
    <submittedName>
        <fullName evidence="2">3'-5' exonuclease</fullName>
    </submittedName>
</protein>
<comment type="caution">
    <text evidence="2">The sequence shown here is derived from an EMBL/GenBank/DDBJ whole genome shotgun (WGS) entry which is preliminary data.</text>
</comment>
<dbReference type="InterPro" id="IPR013520">
    <property type="entry name" value="Ribonucl_H"/>
</dbReference>
<dbReference type="RefSeq" id="WP_324691815.1">
    <property type="nucleotide sequence ID" value="NZ_BAABCR010000008.1"/>
</dbReference>
<dbReference type="PANTHER" id="PTHR30231:SF42">
    <property type="entry name" value="EXONUCLEASE"/>
    <property type="match status" value="1"/>
</dbReference>
<dbReference type="Pfam" id="PF00929">
    <property type="entry name" value="RNase_T"/>
    <property type="match status" value="1"/>
</dbReference>
<evidence type="ECO:0000313" key="3">
    <source>
        <dbReference type="Proteomes" id="UP001500968"/>
    </source>
</evidence>
<feature type="domain" description="Exonuclease" evidence="1">
    <location>
        <begin position="3"/>
        <end position="158"/>
    </location>
</feature>
<keyword evidence="2" id="KW-0269">Exonuclease</keyword>
<proteinExistence type="predicted"/>
<dbReference type="InterPro" id="IPR036397">
    <property type="entry name" value="RNaseH_sf"/>
</dbReference>
<evidence type="ECO:0000313" key="2">
    <source>
        <dbReference type="EMBL" id="GAA4026356.1"/>
    </source>
</evidence>
<evidence type="ECO:0000259" key="1">
    <source>
        <dbReference type="SMART" id="SM00479"/>
    </source>
</evidence>
<keyword evidence="2" id="KW-0540">Nuclease</keyword>
<keyword evidence="3" id="KW-1185">Reference proteome</keyword>
<gene>
    <name evidence="2" type="ORF">GCM10022386_07200</name>
</gene>
<accession>A0ABP7THL4</accession>
<dbReference type="GO" id="GO:0004527">
    <property type="term" value="F:exonuclease activity"/>
    <property type="evidence" value="ECO:0007669"/>
    <property type="project" value="UniProtKB-KW"/>
</dbReference>
<dbReference type="InterPro" id="IPR012337">
    <property type="entry name" value="RNaseH-like_sf"/>
</dbReference>
<organism evidence="2 3">
    <name type="scientific">Flavobacterium cheonhonense</name>
    <dbReference type="NCBI Taxonomy" id="706185"/>
    <lineage>
        <taxon>Bacteria</taxon>
        <taxon>Pseudomonadati</taxon>
        <taxon>Bacteroidota</taxon>
        <taxon>Flavobacteriia</taxon>
        <taxon>Flavobacteriales</taxon>
        <taxon>Flavobacteriaceae</taxon>
        <taxon>Flavobacterium</taxon>
    </lineage>
</organism>
<dbReference type="EMBL" id="BAABCR010000008">
    <property type="protein sequence ID" value="GAA4026356.1"/>
    <property type="molecule type" value="Genomic_DNA"/>
</dbReference>
<dbReference type="CDD" id="cd06130">
    <property type="entry name" value="DNA_pol_III_epsilon_like"/>
    <property type="match status" value="1"/>
</dbReference>
<dbReference type="PANTHER" id="PTHR30231">
    <property type="entry name" value="DNA POLYMERASE III SUBUNIT EPSILON"/>
    <property type="match status" value="1"/>
</dbReference>
<keyword evidence="2" id="KW-0378">Hydrolase</keyword>
<dbReference type="Proteomes" id="UP001500968">
    <property type="component" value="Unassembled WGS sequence"/>
</dbReference>
<reference evidence="3" key="1">
    <citation type="journal article" date="2019" name="Int. J. Syst. Evol. Microbiol.">
        <title>The Global Catalogue of Microorganisms (GCM) 10K type strain sequencing project: providing services to taxonomists for standard genome sequencing and annotation.</title>
        <authorList>
            <consortium name="The Broad Institute Genomics Platform"/>
            <consortium name="The Broad Institute Genome Sequencing Center for Infectious Disease"/>
            <person name="Wu L."/>
            <person name="Ma J."/>
        </authorList>
    </citation>
    <scope>NUCLEOTIDE SEQUENCE [LARGE SCALE GENOMIC DNA]</scope>
    <source>
        <strain evidence="3">JCM 17064</strain>
    </source>
</reference>
<dbReference type="SUPFAM" id="SSF53098">
    <property type="entry name" value="Ribonuclease H-like"/>
    <property type="match status" value="1"/>
</dbReference>
<sequence length="158" mass="18090">MSTFTAIDFETAQGYRWSICQVGIVRVVDGIITEEINILVQPPDNYYWYNFTNIHGISAVDTVNAPTFDKVWPMIAPYIKDQVVVAHNGFGFDFPVLEKTLEYYGLQAPVYQKRCTYKIYKSNLANLCREYNIKLNHHDALSDARACAVLFGKYLTNS</sequence>
<dbReference type="SMART" id="SM00479">
    <property type="entry name" value="EXOIII"/>
    <property type="match status" value="1"/>
</dbReference>
<dbReference type="Gene3D" id="3.30.420.10">
    <property type="entry name" value="Ribonuclease H-like superfamily/Ribonuclease H"/>
    <property type="match status" value="1"/>
</dbReference>